<dbReference type="KEGG" id="hro:HELRODRAFT_192639"/>
<protein>
    <submittedName>
        <fullName evidence="2 3">Uncharacterized protein</fullName>
    </submittedName>
</protein>
<dbReference type="InParanoid" id="T1FU56"/>
<accession>T1FU56</accession>
<reference evidence="3" key="3">
    <citation type="submission" date="2015-06" db="UniProtKB">
        <authorList>
            <consortium name="EnsemblMetazoa"/>
        </authorList>
    </citation>
    <scope>IDENTIFICATION</scope>
</reference>
<proteinExistence type="predicted"/>
<dbReference type="HOGENOM" id="CLU_740283_0_0_1"/>
<name>T1FU56_HELRO</name>
<gene>
    <name evidence="3" type="primary">20212352</name>
    <name evidence="2" type="ORF">HELRODRAFT_192639</name>
</gene>
<dbReference type="RefSeq" id="XP_009021725.1">
    <property type="nucleotide sequence ID" value="XM_009023477.1"/>
</dbReference>
<dbReference type="CTD" id="20212352"/>
<evidence type="ECO:0000313" key="2">
    <source>
        <dbReference type="EMBL" id="ESO00291.1"/>
    </source>
</evidence>
<organism evidence="3 4">
    <name type="scientific">Helobdella robusta</name>
    <name type="common">Californian leech</name>
    <dbReference type="NCBI Taxonomy" id="6412"/>
    <lineage>
        <taxon>Eukaryota</taxon>
        <taxon>Metazoa</taxon>
        <taxon>Spiralia</taxon>
        <taxon>Lophotrochozoa</taxon>
        <taxon>Annelida</taxon>
        <taxon>Clitellata</taxon>
        <taxon>Hirudinea</taxon>
        <taxon>Rhynchobdellida</taxon>
        <taxon>Glossiphoniidae</taxon>
        <taxon>Helobdella</taxon>
    </lineage>
</organism>
<dbReference type="GeneID" id="20212352"/>
<reference evidence="4" key="1">
    <citation type="submission" date="2012-12" db="EMBL/GenBank/DDBJ databases">
        <authorList>
            <person name="Hellsten U."/>
            <person name="Grimwood J."/>
            <person name="Chapman J.A."/>
            <person name="Shapiro H."/>
            <person name="Aerts A."/>
            <person name="Otillar R.P."/>
            <person name="Terry A.Y."/>
            <person name="Boore J.L."/>
            <person name="Simakov O."/>
            <person name="Marletaz F."/>
            <person name="Cho S.-J."/>
            <person name="Edsinger-Gonzales E."/>
            <person name="Havlak P."/>
            <person name="Kuo D.-H."/>
            <person name="Larsson T."/>
            <person name="Lv J."/>
            <person name="Arendt D."/>
            <person name="Savage R."/>
            <person name="Osoegawa K."/>
            <person name="de Jong P."/>
            <person name="Lindberg D.R."/>
            <person name="Seaver E.C."/>
            <person name="Weisblat D.A."/>
            <person name="Putnam N.H."/>
            <person name="Grigoriev I.V."/>
            <person name="Rokhsar D.S."/>
        </authorList>
    </citation>
    <scope>NUCLEOTIDE SEQUENCE</scope>
</reference>
<feature type="compositionally biased region" description="Acidic residues" evidence="1">
    <location>
        <begin position="204"/>
        <end position="214"/>
    </location>
</feature>
<sequence length="374" mass="41242">MEAELHVVTGIVRNILSQESSFIQTVSVCIFKTLTMSVTENLSKHPSKLVSGVGCRRRSSCSNVVSMFGRLSENPRVRGGSRAGVFLSVSCGSRDAFKMLKTLKIRTIIVMGAFSDILNRQKHFFQYLFSNIERAQDELELEGPTRPLVSLRASSSRKNRNLLTANYLVRSRSVQDINFEVEEEIEHQVRGCCTCCNIYDSENDDEVDEDDDEVSGVAREQVAPEPIVSSPPSSCKCCKVMCCGNTCCACNSCQTPVVKQQPVDDFAGCNCCGVPCYCCGQPCSNEQHQTNPMMVKPSPTVIPMDVSGYSPTQAESKPIMPCAYRSNINVNGFIPYPGQPCQGVPIDKKFVWSGAQVQPYANAGRLVFNTEQSW</sequence>
<keyword evidence="4" id="KW-1185">Reference proteome</keyword>
<dbReference type="AlphaFoldDB" id="T1FU56"/>
<dbReference type="Proteomes" id="UP000015101">
    <property type="component" value="Unassembled WGS sequence"/>
</dbReference>
<evidence type="ECO:0000256" key="1">
    <source>
        <dbReference type="SAM" id="MobiDB-lite"/>
    </source>
</evidence>
<evidence type="ECO:0000313" key="4">
    <source>
        <dbReference type="Proteomes" id="UP000015101"/>
    </source>
</evidence>
<dbReference type="EnsemblMetazoa" id="HelroT192639">
    <property type="protein sequence ID" value="HelroP192639"/>
    <property type="gene ID" value="HelroG192639"/>
</dbReference>
<dbReference type="EMBL" id="KB096983">
    <property type="protein sequence ID" value="ESO00291.1"/>
    <property type="molecule type" value="Genomic_DNA"/>
</dbReference>
<dbReference type="EMBL" id="AMQM01005563">
    <property type="status" value="NOT_ANNOTATED_CDS"/>
    <property type="molecule type" value="Genomic_DNA"/>
</dbReference>
<feature type="region of interest" description="Disordered" evidence="1">
    <location>
        <begin position="204"/>
        <end position="230"/>
    </location>
</feature>
<reference evidence="2 4" key="2">
    <citation type="journal article" date="2013" name="Nature">
        <title>Insights into bilaterian evolution from three spiralian genomes.</title>
        <authorList>
            <person name="Simakov O."/>
            <person name="Marletaz F."/>
            <person name="Cho S.J."/>
            <person name="Edsinger-Gonzales E."/>
            <person name="Havlak P."/>
            <person name="Hellsten U."/>
            <person name="Kuo D.H."/>
            <person name="Larsson T."/>
            <person name="Lv J."/>
            <person name="Arendt D."/>
            <person name="Savage R."/>
            <person name="Osoegawa K."/>
            <person name="de Jong P."/>
            <person name="Grimwood J."/>
            <person name="Chapman J.A."/>
            <person name="Shapiro H."/>
            <person name="Aerts A."/>
            <person name="Otillar R.P."/>
            <person name="Terry A.Y."/>
            <person name="Boore J.L."/>
            <person name="Grigoriev I.V."/>
            <person name="Lindberg D.R."/>
            <person name="Seaver E.C."/>
            <person name="Weisblat D.A."/>
            <person name="Putnam N.H."/>
            <person name="Rokhsar D.S."/>
        </authorList>
    </citation>
    <scope>NUCLEOTIDE SEQUENCE</scope>
</reference>
<evidence type="ECO:0000313" key="3">
    <source>
        <dbReference type="EnsemblMetazoa" id="HelroP192639"/>
    </source>
</evidence>